<keyword evidence="12 19" id="KW-0408">Iron</keyword>
<dbReference type="GO" id="GO:0016887">
    <property type="term" value="F:ATP hydrolysis activity"/>
    <property type="evidence" value="ECO:0007669"/>
    <property type="project" value="RHEA"/>
</dbReference>
<dbReference type="GO" id="GO:0005634">
    <property type="term" value="C:nucleus"/>
    <property type="evidence" value="ECO:0007669"/>
    <property type="project" value="UniProtKB-SubCell"/>
</dbReference>
<dbReference type="InterPro" id="IPR014808">
    <property type="entry name" value="DNA_replication_fac_Dna2_N"/>
</dbReference>
<evidence type="ECO:0000256" key="6">
    <source>
        <dbReference type="ARBA" id="ARBA00022723"/>
    </source>
</evidence>
<evidence type="ECO:0000256" key="1">
    <source>
        <dbReference type="ARBA" id="ARBA00001966"/>
    </source>
</evidence>
<evidence type="ECO:0000256" key="9">
    <source>
        <dbReference type="ARBA" id="ARBA00022801"/>
    </source>
</evidence>
<evidence type="ECO:0000256" key="2">
    <source>
        <dbReference type="ARBA" id="ARBA00007913"/>
    </source>
</evidence>
<dbReference type="GO" id="GO:0017108">
    <property type="term" value="F:5'-flap endonuclease activity"/>
    <property type="evidence" value="ECO:0007669"/>
    <property type="project" value="UniProtKB-UniRule"/>
</dbReference>
<keyword evidence="10 19" id="KW-0347">Helicase</keyword>
<evidence type="ECO:0000256" key="13">
    <source>
        <dbReference type="ARBA" id="ARBA00023014"/>
    </source>
</evidence>
<keyword evidence="11 19" id="KW-0067">ATP-binding</keyword>
<evidence type="ECO:0000256" key="19">
    <source>
        <dbReference type="RuleBase" id="RU367041"/>
    </source>
</evidence>
<evidence type="ECO:0000259" key="23">
    <source>
        <dbReference type="Pfam" id="PF13087"/>
    </source>
</evidence>
<evidence type="ECO:0000259" key="22">
    <source>
        <dbReference type="Pfam" id="PF13086"/>
    </source>
</evidence>
<dbReference type="PANTHER" id="PTHR10887">
    <property type="entry name" value="DNA2/NAM7 HELICASE FAMILY"/>
    <property type="match status" value="1"/>
</dbReference>
<dbReference type="GO" id="GO:0046872">
    <property type="term" value="F:metal ion binding"/>
    <property type="evidence" value="ECO:0007669"/>
    <property type="project" value="UniProtKB-UniRule"/>
</dbReference>
<dbReference type="GO" id="GO:0017116">
    <property type="term" value="F:single-stranded DNA helicase activity"/>
    <property type="evidence" value="ECO:0007669"/>
    <property type="project" value="UniProtKB-UniRule"/>
</dbReference>
<evidence type="ECO:0000256" key="16">
    <source>
        <dbReference type="ARBA" id="ARBA00023242"/>
    </source>
</evidence>
<comment type="catalytic activity">
    <reaction evidence="18 19">
        <text>ATP + H2O = ADP + phosphate + H(+)</text>
        <dbReference type="Rhea" id="RHEA:13065"/>
        <dbReference type="ChEBI" id="CHEBI:15377"/>
        <dbReference type="ChEBI" id="CHEBI:15378"/>
        <dbReference type="ChEBI" id="CHEBI:30616"/>
        <dbReference type="ChEBI" id="CHEBI:43474"/>
        <dbReference type="ChEBI" id="CHEBI:456216"/>
        <dbReference type="EC" id="3.6.4.12"/>
    </reaction>
</comment>
<keyword evidence="8 19" id="KW-0227">DNA damage</keyword>
<keyword evidence="13 19" id="KW-0411">Iron-sulfur</keyword>
<feature type="region of interest" description="Disordered" evidence="20">
    <location>
        <begin position="780"/>
        <end position="812"/>
    </location>
</feature>
<dbReference type="EC" id="3.1.-.-" evidence="19"/>
<dbReference type="Pfam" id="PF13087">
    <property type="entry name" value="AAA_12"/>
    <property type="match status" value="1"/>
</dbReference>
<evidence type="ECO:0000259" key="21">
    <source>
        <dbReference type="Pfam" id="PF08696"/>
    </source>
</evidence>
<keyword evidence="9 19" id="KW-0378">Hydrolase</keyword>
<dbReference type="Gene3D" id="3.40.50.300">
    <property type="entry name" value="P-loop containing nucleotide triphosphate hydrolases"/>
    <property type="match status" value="2"/>
</dbReference>
<dbReference type="Gene3D" id="3.90.320.10">
    <property type="match status" value="1"/>
</dbReference>
<feature type="region of interest" description="Disordered" evidence="20">
    <location>
        <begin position="256"/>
        <end position="282"/>
    </location>
</feature>
<feature type="region of interest" description="Disordered" evidence="20">
    <location>
        <begin position="159"/>
        <end position="238"/>
    </location>
</feature>
<feature type="domain" description="DNA replication factor Dna2 N-terminal" evidence="21">
    <location>
        <begin position="367"/>
        <end position="590"/>
    </location>
</feature>
<dbReference type="GO" id="GO:0003677">
    <property type="term" value="F:DNA binding"/>
    <property type="evidence" value="ECO:0007669"/>
    <property type="project" value="UniProtKB-UniRule"/>
</dbReference>
<dbReference type="GO" id="GO:0006281">
    <property type="term" value="P:DNA repair"/>
    <property type="evidence" value="ECO:0007669"/>
    <property type="project" value="UniProtKB-KW"/>
</dbReference>
<dbReference type="PANTHER" id="PTHR10887:SF433">
    <property type="entry name" value="DNA REPLICATION ATP-DEPENDENT HELICASE_NUCLEASE DNA2"/>
    <property type="match status" value="1"/>
</dbReference>
<dbReference type="InterPro" id="IPR041677">
    <property type="entry name" value="DNA2/NAM7_AAA_11"/>
</dbReference>
<comment type="function">
    <text evidence="19">Key enzyme involved in DNA replication and DNA repair. Involved in Okazaki fragments processing by cleaving long flaps that escape FEN1: flaps that are longer than 27 nucleotides are coated by replication protein A complex (RPA), leading to recruit DNA2 which cleaves the flap until it is too short to bind RPA and becomes a substrate for FEN1. Also involved in 5'-end resection of DNA during double-strand break (DSB) repair by mediating the cleavage of 5'-ssDNA.</text>
</comment>
<dbReference type="STRING" id="1764295.A0A5B8MEQ6"/>
<evidence type="ECO:0000256" key="12">
    <source>
        <dbReference type="ARBA" id="ARBA00023004"/>
    </source>
</evidence>
<dbReference type="SUPFAM" id="SSF52540">
    <property type="entry name" value="P-loop containing nucleoside triphosphate hydrolases"/>
    <property type="match status" value="1"/>
</dbReference>
<evidence type="ECO:0000256" key="4">
    <source>
        <dbReference type="ARBA" id="ARBA00022705"/>
    </source>
</evidence>
<dbReference type="EC" id="3.6.4.12" evidence="19"/>
<protein>
    <recommendedName>
        <fullName evidence="19">DNA replication ATP-dependent helicase/nuclease</fullName>
        <ecNumber evidence="19">3.1.-.-</ecNumber>
        <ecNumber evidence="19">3.6.4.12</ecNumber>
    </recommendedName>
</protein>
<evidence type="ECO:0000256" key="15">
    <source>
        <dbReference type="ARBA" id="ARBA00023204"/>
    </source>
</evidence>
<sequence length="1350" mass="146900">MKKWQRDRSKKNASNGASIQSFFKPKAKLGGGGHDDGVQENNTAAEAGAKATGAEDCAKGMRRRSIGLANLGASHTSEVDTESQVLPMSQGVGIVWQNSPARGKGGAADLETQGELAISGEEREPLRDLMLCVAKPRESASAVNGKNKNKAIEDLMVTASVSPVGSPDEGSGGAKKSGDNPFARKRSARQSPPAQPSKVPRSAFTDRLEAMRRKGTSTSGRPAKRDGGDGVGGEGGRNQALFDVLKKVERAMAKKQLKKNGNGGPAQNSASKASGVPPSQKATMRFQSKEVLNAMEGMVATKKDNQVSCSAQPSAQEALVSRKVVACVVLEVFEAADLRTSFKDDALAAGMSFGDKLVRAMNAKGLEEIYLKLQGSWSGSHLGIGEELNIVVSSGAKTGDGARSLDGKEVWTISDKSENKALVRHPGRLVTGTKLSAATRCTRQAVLDEKVQNGFGYNPPAVLGNLKHEMIQRSMVRNTWTKKFFLEQIDSLVEESYESLYGAQMGLAETVNELQKFIPIVQKFMAENMALELSDLSLNSGAKGAPKAFGALGGEDKKRAALDICQIVDVEDYLTSATYGLKGVVDVSLKGRVRRNGKAKDDFGASERKQSLMPLEIKTGKEYFTHRAQLVTYVLLMEDAYGVPVNEAVMWYTGRGGPSVIPVSNQERRHIIQARNYLAGALQDHQLPNVLADRSSCSRCFSLSACMGLHKIVEGGGEKSSGIGDQYTALTSHISLHHVEYFQRWYTALCHEEEFARNRNRKEWASRGISLSLSSEAPLEVSRDSRPNHQGHCYTFRPSRGGSQGGSKSQKGSSGFSLGFDLEVGERVKLIALNLDRPLETRARVHRLTPGDESIDFIVTQPLTAYMGKVDIAWRMVRDHGSSLNGLMKGNLLDLVMEKDRKNVQRLREVIIDKASPRSVPLDSRTTLKGLSESSLNLRQKEAALSVMNAEDYALVLGTPGSGKSTVIVQIIKLLLAKGKSILVTSHTNNAVDNILMRLVEEDVDFVRIGNAKSVANQVKPYMVGGERKQIENFDAYAQLMDEAKVVGCTCYNMSHAVFMHRQFDYCIVDEASQITLPAVLGPLVRSHKFVLVGDNYQLPPLVLSPKAAMAGLGKSLFVELAEAHPESVVFFDEQYRMAQEISDLSSSLIYCNRLKCGDRGNEQRMGEASAHQADASQPEWLAACLDPEKKVVFVDTDGLGVNLERIHGTSVSNNTEADMCIEVIKSFVTLQNALLDEIGVMSVYNMQVSLLQQKVRTECTSFSDLLEIHTVDRFQGRDKDIVLISFVRSNTERHCGNLLLDWRRVNVALTRAKRKLIMIGSSSTLAGAPILHSMISMVKGHGDLVSAEG</sequence>
<dbReference type="InterPro" id="IPR047187">
    <property type="entry name" value="SF1_C_Upf1"/>
</dbReference>
<feature type="domain" description="DNA2/NAM7 helicase helicase" evidence="22">
    <location>
        <begin position="936"/>
        <end position="1022"/>
    </location>
</feature>
<feature type="domain" description="DNA2/NAM7 helicase helicase" evidence="22">
    <location>
        <begin position="1036"/>
        <end position="1105"/>
    </location>
</feature>
<evidence type="ECO:0000256" key="20">
    <source>
        <dbReference type="SAM" id="MobiDB-lite"/>
    </source>
</evidence>
<evidence type="ECO:0000256" key="3">
    <source>
        <dbReference type="ARBA" id="ARBA00022485"/>
    </source>
</evidence>
<evidence type="ECO:0000256" key="18">
    <source>
        <dbReference type="ARBA" id="ARBA00047995"/>
    </source>
</evidence>
<keyword evidence="16 19" id="KW-0539">Nucleus</keyword>
<evidence type="ECO:0000256" key="14">
    <source>
        <dbReference type="ARBA" id="ARBA00023125"/>
    </source>
</evidence>
<keyword evidence="15 19" id="KW-0234">DNA repair</keyword>
<evidence type="ECO:0000256" key="7">
    <source>
        <dbReference type="ARBA" id="ARBA00022741"/>
    </source>
</evidence>
<dbReference type="GO" id="GO:0005524">
    <property type="term" value="F:ATP binding"/>
    <property type="evidence" value="ECO:0007669"/>
    <property type="project" value="UniProtKB-UniRule"/>
</dbReference>
<feature type="domain" description="DNA2/NAM7 helicase-like C-terminal" evidence="23">
    <location>
        <begin position="1114"/>
        <end position="1323"/>
    </location>
</feature>
<dbReference type="GO" id="GO:0005694">
    <property type="term" value="C:chromosome"/>
    <property type="evidence" value="ECO:0007669"/>
    <property type="project" value="UniProtKB-SubCell"/>
</dbReference>
<dbReference type="CDD" id="cd18041">
    <property type="entry name" value="DEXXQc_DNA2"/>
    <property type="match status" value="1"/>
</dbReference>
<feature type="region of interest" description="Disordered" evidence="20">
    <location>
        <begin position="1"/>
        <end position="56"/>
    </location>
</feature>
<keyword evidence="17 19" id="KW-0511">Multifunctional enzyme</keyword>
<accession>A0A5B8MEQ6</accession>
<comment type="cofactor">
    <cofactor evidence="1">
        <name>[4Fe-4S] cluster</name>
        <dbReference type="ChEBI" id="CHEBI:49883"/>
    </cofactor>
</comment>
<evidence type="ECO:0000256" key="8">
    <source>
        <dbReference type="ARBA" id="ARBA00022763"/>
    </source>
</evidence>
<dbReference type="GO" id="GO:0033567">
    <property type="term" value="P:DNA replication, Okazaki fragment processing"/>
    <property type="evidence" value="ECO:0007669"/>
    <property type="project" value="UniProtKB-UniRule"/>
</dbReference>
<dbReference type="OrthoDB" id="306218at2759"/>
<evidence type="ECO:0000256" key="11">
    <source>
        <dbReference type="ARBA" id="ARBA00022840"/>
    </source>
</evidence>
<dbReference type="CDD" id="cd18808">
    <property type="entry name" value="SF1_C_Upf1"/>
    <property type="match status" value="1"/>
</dbReference>
<keyword evidence="3 19" id="KW-0004">4Fe-4S</keyword>
<reference evidence="24 25" key="1">
    <citation type="submission" date="2018-07" db="EMBL/GenBank/DDBJ databases">
        <title>The complete nuclear genome of the prasinophyte Chloropicon primus (CCMP1205).</title>
        <authorList>
            <person name="Pombert J.-F."/>
            <person name="Otis C."/>
            <person name="Turmel M."/>
            <person name="Lemieux C."/>
        </authorList>
    </citation>
    <scope>NUCLEOTIDE SEQUENCE [LARGE SCALE GENOMIC DNA]</scope>
    <source>
        <strain evidence="24 25">CCMP1205</strain>
    </source>
</reference>
<evidence type="ECO:0000313" key="25">
    <source>
        <dbReference type="Proteomes" id="UP000316726"/>
    </source>
</evidence>
<dbReference type="GO" id="GO:0005737">
    <property type="term" value="C:cytoplasm"/>
    <property type="evidence" value="ECO:0007669"/>
    <property type="project" value="TreeGrafter"/>
</dbReference>
<organism evidence="24 25">
    <name type="scientific">Chloropicon primus</name>
    <dbReference type="NCBI Taxonomy" id="1764295"/>
    <lineage>
        <taxon>Eukaryota</taxon>
        <taxon>Viridiplantae</taxon>
        <taxon>Chlorophyta</taxon>
        <taxon>Chloropicophyceae</taxon>
        <taxon>Chloropicales</taxon>
        <taxon>Chloropicaceae</taxon>
        <taxon>Chloropicon</taxon>
    </lineage>
</organism>
<evidence type="ECO:0000313" key="24">
    <source>
        <dbReference type="EMBL" id="QDZ18155.1"/>
    </source>
</evidence>
<keyword evidence="25" id="KW-1185">Reference proteome</keyword>
<dbReference type="InterPro" id="IPR026851">
    <property type="entry name" value="Dna2/JHS1_DEXXQ-box"/>
</dbReference>
<dbReference type="GO" id="GO:0071932">
    <property type="term" value="P:replication fork reversal"/>
    <property type="evidence" value="ECO:0007669"/>
    <property type="project" value="TreeGrafter"/>
</dbReference>
<evidence type="ECO:0000256" key="5">
    <source>
        <dbReference type="ARBA" id="ARBA00022722"/>
    </source>
</evidence>
<dbReference type="InterPro" id="IPR045055">
    <property type="entry name" value="DNA2/NAM7-like"/>
</dbReference>
<keyword evidence="4 19" id="KW-0235">DNA replication</keyword>
<dbReference type="EMBL" id="CP031034">
    <property type="protein sequence ID" value="QDZ18155.1"/>
    <property type="molecule type" value="Genomic_DNA"/>
</dbReference>
<proteinExistence type="inferred from homology"/>
<keyword evidence="14 19" id="KW-0238">DNA-binding</keyword>
<dbReference type="Proteomes" id="UP000316726">
    <property type="component" value="Chromosome 1"/>
</dbReference>
<name>A0A5B8MEQ6_9CHLO</name>
<keyword evidence="5 19" id="KW-0540">Nuclease</keyword>
<dbReference type="Pfam" id="PF13086">
    <property type="entry name" value="AAA_11"/>
    <property type="match status" value="2"/>
</dbReference>
<keyword evidence="6 19" id="KW-0479">Metal-binding</keyword>
<dbReference type="Pfam" id="PF08696">
    <property type="entry name" value="Dna2"/>
    <property type="match status" value="1"/>
</dbReference>
<keyword evidence="7 19" id="KW-0547">Nucleotide-binding</keyword>
<dbReference type="InterPro" id="IPR011604">
    <property type="entry name" value="PDDEXK-like_dom_sf"/>
</dbReference>
<dbReference type="InterPro" id="IPR027417">
    <property type="entry name" value="P-loop_NTPase"/>
</dbReference>
<comment type="subcellular location">
    <subcellularLocation>
        <location evidence="19">Nucleus</location>
    </subcellularLocation>
    <subcellularLocation>
        <location evidence="19">Chromosome</location>
    </subcellularLocation>
</comment>
<dbReference type="InterPro" id="IPR041679">
    <property type="entry name" value="DNA2/NAM7-like_C"/>
</dbReference>
<comment type="similarity">
    <text evidence="2 19">Belongs to the DNA2/NAM7 helicase family.</text>
</comment>
<gene>
    <name evidence="24" type="ORF">A3770_01p06730</name>
</gene>
<keyword evidence="19" id="KW-0158">Chromosome</keyword>
<evidence type="ECO:0000256" key="10">
    <source>
        <dbReference type="ARBA" id="ARBA00022806"/>
    </source>
</evidence>
<evidence type="ECO:0000256" key="17">
    <source>
        <dbReference type="ARBA" id="ARBA00023268"/>
    </source>
</evidence>
<feature type="compositionally biased region" description="Polar residues" evidence="20">
    <location>
        <begin position="12"/>
        <end position="21"/>
    </location>
</feature>
<feature type="compositionally biased region" description="Low complexity" evidence="20">
    <location>
        <begin position="40"/>
        <end position="54"/>
    </location>
</feature>
<dbReference type="GO" id="GO:0051539">
    <property type="term" value="F:4 iron, 4 sulfur cluster binding"/>
    <property type="evidence" value="ECO:0007669"/>
    <property type="project" value="UniProtKB-UniRule"/>
</dbReference>